<evidence type="ECO:0000256" key="11">
    <source>
        <dbReference type="ARBA" id="ARBA00022984"/>
    </source>
</evidence>
<evidence type="ECO:0000256" key="9">
    <source>
        <dbReference type="ARBA" id="ARBA00022840"/>
    </source>
</evidence>
<comment type="subcellular location">
    <subcellularLocation>
        <location evidence="3 14">Cytoplasm</location>
    </subcellularLocation>
</comment>
<dbReference type="Gene3D" id="3.30.1490.20">
    <property type="entry name" value="ATP-grasp fold, A domain"/>
    <property type="match status" value="1"/>
</dbReference>
<keyword evidence="18" id="KW-1185">Reference proteome</keyword>
<evidence type="ECO:0000256" key="10">
    <source>
        <dbReference type="ARBA" id="ARBA00022960"/>
    </source>
</evidence>
<evidence type="ECO:0000313" key="18">
    <source>
        <dbReference type="Proteomes" id="UP001250932"/>
    </source>
</evidence>
<dbReference type="InterPro" id="IPR005905">
    <property type="entry name" value="D_ala_D_ala"/>
</dbReference>
<dbReference type="Pfam" id="PF01820">
    <property type="entry name" value="Dala_Dala_lig_N"/>
    <property type="match status" value="1"/>
</dbReference>
<dbReference type="GO" id="GO:0016874">
    <property type="term" value="F:ligase activity"/>
    <property type="evidence" value="ECO:0007669"/>
    <property type="project" value="UniProtKB-KW"/>
</dbReference>
<dbReference type="PROSITE" id="PS00843">
    <property type="entry name" value="DALA_DALA_LIGASE_1"/>
    <property type="match status" value="1"/>
</dbReference>
<comment type="pathway">
    <text evidence="14">Cell wall biogenesis; peptidoglycan biosynthesis.</text>
</comment>
<evidence type="ECO:0000256" key="12">
    <source>
        <dbReference type="ARBA" id="ARBA00023316"/>
    </source>
</evidence>
<dbReference type="Pfam" id="PF07478">
    <property type="entry name" value="Dala_Dala_lig_C"/>
    <property type="match status" value="1"/>
</dbReference>
<name>A0ABU3KA89_9BACT</name>
<accession>A0ABU3KA89</accession>
<keyword evidence="10 14" id="KW-0133">Cell shape</keyword>
<comment type="function">
    <text evidence="14">Cell wall formation.</text>
</comment>
<comment type="similarity">
    <text evidence="4 14">Belongs to the D-alanine--D-alanine ligase family.</text>
</comment>
<dbReference type="PROSITE" id="PS00844">
    <property type="entry name" value="DALA_DALA_LIGASE_2"/>
    <property type="match status" value="1"/>
</dbReference>
<evidence type="ECO:0000313" key="17">
    <source>
        <dbReference type="EMBL" id="MDT7043346.1"/>
    </source>
</evidence>
<protein>
    <recommendedName>
        <fullName evidence="5 14">D-alanine--D-alanine ligase</fullName>
        <ecNumber evidence="5 14">6.3.2.4</ecNumber>
    </recommendedName>
    <alternativeName>
        <fullName evidence="14">D-Ala-D-Ala ligase</fullName>
    </alternativeName>
    <alternativeName>
        <fullName evidence="14">D-alanylalanine synthetase</fullName>
    </alternativeName>
</protein>
<dbReference type="Gene3D" id="3.30.470.20">
    <property type="entry name" value="ATP-grasp fold, B domain"/>
    <property type="match status" value="1"/>
</dbReference>
<dbReference type="PANTHER" id="PTHR23132:SF23">
    <property type="entry name" value="D-ALANINE--D-ALANINE LIGASE B"/>
    <property type="match status" value="1"/>
</dbReference>
<keyword evidence="7 14" id="KW-0436">Ligase</keyword>
<feature type="domain" description="ATP-grasp" evidence="16">
    <location>
        <begin position="104"/>
        <end position="298"/>
    </location>
</feature>
<evidence type="ECO:0000256" key="8">
    <source>
        <dbReference type="ARBA" id="ARBA00022741"/>
    </source>
</evidence>
<comment type="cofactor">
    <cofactor evidence="1">
        <name>Mn(2+)</name>
        <dbReference type="ChEBI" id="CHEBI:29035"/>
    </cofactor>
</comment>
<evidence type="ECO:0000256" key="7">
    <source>
        <dbReference type="ARBA" id="ARBA00022598"/>
    </source>
</evidence>
<evidence type="ECO:0000259" key="16">
    <source>
        <dbReference type="PROSITE" id="PS50975"/>
    </source>
</evidence>
<gene>
    <name evidence="14" type="primary">ddl</name>
    <name evidence="17" type="ORF">PPG34_13380</name>
</gene>
<evidence type="ECO:0000256" key="3">
    <source>
        <dbReference type="ARBA" id="ARBA00004496"/>
    </source>
</evidence>
<evidence type="ECO:0000256" key="13">
    <source>
        <dbReference type="ARBA" id="ARBA00047614"/>
    </source>
</evidence>
<dbReference type="Proteomes" id="UP001250932">
    <property type="component" value="Unassembled WGS sequence"/>
</dbReference>
<proteinExistence type="inferred from homology"/>
<comment type="cofactor">
    <cofactor evidence="2">
        <name>Mg(2+)</name>
        <dbReference type="ChEBI" id="CHEBI:18420"/>
    </cofactor>
</comment>
<dbReference type="RefSeq" id="WP_313833913.1">
    <property type="nucleotide sequence ID" value="NZ_JAQOUE010000001.1"/>
</dbReference>
<dbReference type="NCBIfam" id="TIGR01205">
    <property type="entry name" value="D_ala_D_alaTIGR"/>
    <property type="match status" value="1"/>
</dbReference>
<comment type="caution">
    <text evidence="17">The sequence shown here is derived from an EMBL/GenBank/DDBJ whole genome shotgun (WGS) entry which is preliminary data.</text>
</comment>
<evidence type="ECO:0000256" key="14">
    <source>
        <dbReference type="HAMAP-Rule" id="MF_00047"/>
    </source>
</evidence>
<dbReference type="InterPro" id="IPR011095">
    <property type="entry name" value="Dala_Dala_lig_C"/>
</dbReference>
<evidence type="ECO:0000256" key="6">
    <source>
        <dbReference type="ARBA" id="ARBA00022490"/>
    </source>
</evidence>
<evidence type="ECO:0000256" key="4">
    <source>
        <dbReference type="ARBA" id="ARBA00010871"/>
    </source>
</evidence>
<dbReference type="PANTHER" id="PTHR23132">
    <property type="entry name" value="D-ALANINE--D-ALANINE LIGASE"/>
    <property type="match status" value="1"/>
</dbReference>
<dbReference type="EMBL" id="JAQOUE010000001">
    <property type="protein sequence ID" value="MDT7043346.1"/>
    <property type="molecule type" value="Genomic_DNA"/>
</dbReference>
<dbReference type="PROSITE" id="PS50975">
    <property type="entry name" value="ATP_GRASP"/>
    <property type="match status" value="1"/>
</dbReference>
<dbReference type="NCBIfam" id="NF002378">
    <property type="entry name" value="PRK01372.1"/>
    <property type="match status" value="1"/>
</dbReference>
<dbReference type="EC" id="6.3.2.4" evidence="5 14"/>
<keyword evidence="6 14" id="KW-0963">Cytoplasm</keyword>
<dbReference type="PIRSF" id="PIRSF039102">
    <property type="entry name" value="Ddl/VanB"/>
    <property type="match status" value="1"/>
</dbReference>
<dbReference type="InterPro" id="IPR000291">
    <property type="entry name" value="D-Ala_lig_Van_CS"/>
</dbReference>
<dbReference type="InterPro" id="IPR016185">
    <property type="entry name" value="PreATP-grasp_dom_sf"/>
</dbReference>
<dbReference type="InterPro" id="IPR013815">
    <property type="entry name" value="ATP_grasp_subdomain_1"/>
</dbReference>
<evidence type="ECO:0000256" key="5">
    <source>
        <dbReference type="ARBA" id="ARBA00012216"/>
    </source>
</evidence>
<dbReference type="SUPFAM" id="SSF52440">
    <property type="entry name" value="PreATP-grasp domain"/>
    <property type="match status" value="1"/>
</dbReference>
<dbReference type="Gene3D" id="3.40.50.20">
    <property type="match status" value="1"/>
</dbReference>
<keyword evidence="8 15" id="KW-0547">Nucleotide-binding</keyword>
<keyword evidence="11 14" id="KW-0573">Peptidoglycan synthesis</keyword>
<dbReference type="InterPro" id="IPR011127">
    <property type="entry name" value="Dala_Dala_lig_N"/>
</dbReference>
<sequence>MPITKTHIGVLMGGASTEREISLKTGKAIHAALTRRGYRATMIDVDPSLPWALKKKKIAVAFLALHGPGGEDGTVQGLLDVLGIPYTGSGVRASAVGMDKAMTKVVVEREGVPVAPGITIRKGQGTVAPKNLRWPLVVKPVDQGSTVGVSIVHTPQQWASAVRRARRQGSTIVVESFIKGRELAVSVLDGKALPTVEIVAPGGFYDYAAKYEKSETRYLCPAPITKVQDRQVKEFAVRSYQALGCQGAARVDFRLNSAGRPFFLEINTIPGMTERSLLPMAAAKAGLSYESLAERILESALKGHTAKKGKSSQPKGKPR</sequence>
<evidence type="ECO:0000256" key="2">
    <source>
        <dbReference type="ARBA" id="ARBA00001946"/>
    </source>
</evidence>
<dbReference type="InterPro" id="IPR011761">
    <property type="entry name" value="ATP-grasp"/>
</dbReference>
<reference evidence="17 18" key="1">
    <citation type="journal article" date="2023" name="ISME J.">
        <title>Cultivation and genomic characterization of novel and ubiquitous marine nitrite-oxidizing bacteria from the Nitrospirales.</title>
        <authorList>
            <person name="Mueller A.J."/>
            <person name="Daebeler A."/>
            <person name="Herbold C.W."/>
            <person name="Kirkegaard R.H."/>
            <person name="Daims H."/>
        </authorList>
    </citation>
    <scope>NUCLEOTIDE SEQUENCE [LARGE SCALE GENOMIC DNA]</scope>
    <source>
        <strain evidence="17 18">EB</strain>
    </source>
</reference>
<keyword evidence="12 14" id="KW-0961">Cell wall biogenesis/degradation</keyword>
<organism evidence="17 18">
    <name type="scientific">Candidatus Nitronereus thalassa</name>
    <dbReference type="NCBI Taxonomy" id="3020898"/>
    <lineage>
        <taxon>Bacteria</taxon>
        <taxon>Pseudomonadati</taxon>
        <taxon>Nitrospirota</taxon>
        <taxon>Nitrospiria</taxon>
        <taxon>Nitrospirales</taxon>
        <taxon>Nitrospiraceae</taxon>
        <taxon>Candidatus Nitronereus</taxon>
    </lineage>
</organism>
<dbReference type="HAMAP" id="MF_00047">
    <property type="entry name" value="Dala_Dala_lig"/>
    <property type="match status" value="1"/>
</dbReference>
<evidence type="ECO:0000256" key="15">
    <source>
        <dbReference type="PROSITE-ProRule" id="PRU00409"/>
    </source>
</evidence>
<evidence type="ECO:0000256" key="1">
    <source>
        <dbReference type="ARBA" id="ARBA00001936"/>
    </source>
</evidence>
<keyword evidence="9 15" id="KW-0067">ATP-binding</keyword>
<dbReference type="SUPFAM" id="SSF56059">
    <property type="entry name" value="Glutathione synthetase ATP-binding domain-like"/>
    <property type="match status" value="1"/>
</dbReference>
<comment type="catalytic activity">
    <reaction evidence="13 14">
        <text>2 D-alanine + ATP = D-alanyl-D-alanine + ADP + phosphate + H(+)</text>
        <dbReference type="Rhea" id="RHEA:11224"/>
        <dbReference type="ChEBI" id="CHEBI:15378"/>
        <dbReference type="ChEBI" id="CHEBI:30616"/>
        <dbReference type="ChEBI" id="CHEBI:43474"/>
        <dbReference type="ChEBI" id="CHEBI:57416"/>
        <dbReference type="ChEBI" id="CHEBI:57822"/>
        <dbReference type="ChEBI" id="CHEBI:456216"/>
        <dbReference type="EC" id="6.3.2.4"/>
    </reaction>
</comment>